<dbReference type="Gene3D" id="3.30.160.60">
    <property type="entry name" value="Classic Zinc Finger"/>
    <property type="match status" value="1"/>
</dbReference>
<reference evidence="3 4" key="1">
    <citation type="submission" date="2018-11" db="EMBL/GenBank/DDBJ databases">
        <authorList>
            <consortium name="Pathogen Informatics"/>
        </authorList>
    </citation>
    <scope>NUCLEOTIDE SEQUENCE [LARGE SCALE GENOMIC DNA]</scope>
</reference>
<dbReference type="InterPro" id="IPR013087">
    <property type="entry name" value="Znf_C2H2_type"/>
</dbReference>
<dbReference type="Proteomes" id="UP000281553">
    <property type="component" value="Unassembled WGS sequence"/>
</dbReference>
<evidence type="ECO:0000259" key="2">
    <source>
        <dbReference type="PROSITE" id="PS50157"/>
    </source>
</evidence>
<name>A0A3P7LQU7_DIBLA</name>
<protein>
    <recommendedName>
        <fullName evidence="2">C2H2-type domain-containing protein</fullName>
    </recommendedName>
</protein>
<evidence type="ECO:0000313" key="3">
    <source>
        <dbReference type="EMBL" id="VDN19415.1"/>
    </source>
</evidence>
<dbReference type="SUPFAM" id="SSF57667">
    <property type="entry name" value="beta-beta-alpha zinc fingers"/>
    <property type="match status" value="1"/>
</dbReference>
<dbReference type="EMBL" id="UYRU01070187">
    <property type="protein sequence ID" value="VDN19415.1"/>
    <property type="molecule type" value="Genomic_DNA"/>
</dbReference>
<feature type="domain" description="C2H2-type" evidence="2">
    <location>
        <begin position="62"/>
        <end position="85"/>
    </location>
</feature>
<dbReference type="AlphaFoldDB" id="A0A3P7LQU7"/>
<evidence type="ECO:0000256" key="1">
    <source>
        <dbReference type="PROSITE-ProRule" id="PRU00042"/>
    </source>
</evidence>
<proteinExistence type="predicted"/>
<keyword evidence="1" id="KW-0862">Zinc</keyword>
<keyword evidence="1" id="KW-0479">Metal-binding</keyword>
<gene>
    <name evidence="3" type="ORF">DILT_LOCUS13413</name>
</gene>
<dbReference type="OrthoDB" id="5981545at2759"/>
<dbReference type="InterPro" id="IPR036236">
    <property type="entry name" value="Znf_C2H2_sf"/>
</dbReference>
<dbReference type="PROSITE" id="PS50157">
    <property type="entry name" value="ZINC_FINGER_C2H2_2"/>
    <property type="match status" value="1"/>
</dbReference>
<dbReference type="PROSITE" id="PS00028">
    <property type="entry name" value="ZINC_FINGER_C2H2_1"/>
    <property type="match status" value="1"/>
</dbReference>
<keyword evidence="4" id="KW-1185">Reference proteome</keyword>
<organism evidence="3 4">
    <name type="scientific">Dibothriocephalus latus</name>
    <name type="common">Fish tapeworm</name>
    <name type="synonym">Diphyllobothrium latum</name>
    <dbReference type="NCBI Taxonomy" id="60516"/>
    <lineage>
        <taxon>Eukaryota</taxon>
        <taxon>Metazoa</taxon>
        <taxon>Spiralia</taxon>
        <taxon>Lophotrochozoa</taxon>
        <taxon>Platyhelminthes</taxon>
        <taxon>Cestoda</taxon>
        <taxon>Eucestoda</taxon>
        <taxon>Diphyllobothriidea</taxon>
        <taxon>Diphyllobothriidae</taxon>
        <taxon>Dibothriocephalus</taxon>
    </lineage>
</organism>
<dbReference type="GO" id="GO:0008270">
    <property type="term" value="F:zinc ion binding"/>
    <property type="evidence" value="ECO:0007669"/>
    <property type="project" value="UniProtKB-KW"/>
</dbReference>
<accession>A0A3P7LQU7</accession>
<sequence length="149" mass="16495">MPFPIVRKKSSAGRVSKPPKYLQPNGVIFLLLTAPKLIGTYCCSSFFCGCFPNYLKKVARSYDCTACEKSFSSRAGLARHKSLKHNPNGIKQAGPWSNPYFAAVRRRKKLKEVSGSRAKTCSVSHGMVSFNLYLTFYSVLFAESAPSVL</sequence>
<evidence type="ECO:0000313" key="4">
    <source>
        <dbReference type="Proteomes" id="UP000281553"/>
    </source>
</evidence>
<keyword evidence="1" id="KW-0863">Zinc-finger</keyword>